<name>A0A7S0WQJ1_9CHLO</name>
<dbReference type="GO" id="GO:0005739">
    <property type="term" value="C:mitochondrion"/>
    <property type="evidence" value="ECO:0007669"/>
    <property type="project" value="TreeGrafter"/>
</dbReference>
<dbReference type="PANTHER" id="PTHR11941:SF45">
    <property type="entry name" value="ENOYL-COA DELTA ISOMERASE 1, MITOCHONDRIAL"/>
    <property type="match status" value="1"/>
</dbReference>
<dbReference type="InterPro" id="IPR029045">
    <property type="entry name" value="ClpP/crotonase-like_dom_sf"/>
</dbReference>
<dbReference type="GO" id="GO:0006635">
    <property type="term" value="P:fatty acid beta-oxidation"/>
    <property type="evidence" value="ECO:0007669"/>
    <property type="project" value="TreeGrafter"/>
</dbReference>
<dbReference type="SUPFAM" id="SSF52096">
    <property type="entry name" value="ClpP/crotonase"/>
    <property type="match status" value="1"/>
</dbReference>
<dbReference type="Pfam" id="PF00378">
    <property type="entry name" value="ECH_1"/>
    <property type="match status" value="1"/>
</dbReference>
<gene>
    <name evidence="2" type="ORF">CLEI1391_LOCUS8429</name>
</gene>
<accession>A0A7S0WQJ1</accession>
<sequence>MEPGNGSGTAAAAGTEGMVSVVLREGGYAVLSMHKEPVNSLDLAMWRALEKALDVLEGDQAVRGLVITTGLKRDVFTAGNDLLELHAPRTSAARYREFWVTSNRFLKKLHTSRLATIAAIRGACPAGGCMMAMCCDHRVMSSAGTMGLNEVQLGIPVPKYWGLLMAKLIGTKAADKLLLTGKLVSPGEAKALGLVDQVVDKAELLGAAEKVMHQLVKLPPSAVRATKVSLRGDFAAEWAAYYEVEPEGAWAFLNQPDTLRVLEGALQRLSGKKAQQQQGPPGAPPSSKL</sequence>
<dbReference type="AlphaFoldDB" id="A0A7S0WQJ1"/>
<protein>
    <submittedName>
        <fullName evidence="2">Uncharacterized protein</fullName>
    </submittedName>
</protein>
<evidence type="ECO:0000256" key="1">
    <source>
        <dbReference type="SAM" id="MobiDB-lite"/>
    </source>
</evidence>
<dbReference type="InterPro" id="IPR001753">
    <property type="entry name" value="Enoyl-CoA_hydra/iso"/>
</dbReference>
<dbReference type="EMBL" id="HBFB01014886">
    <property type="protein sequence ID" value="CAD8678236.1"/>
    <property type="molecule type" value="Transcribed_RNA"/>
</dbReference>
<evidence type="ECO:0000313" key="2">
    <source>
        <dbReference type="EMBL" id="CAD8678236.1"/>
    </source>
</evidence>
<feature type="region of interest" description="Disordered" evidence="1">
    <location>
        <begin position="269"/>
        <end position="289"/>
    </location>
</feature>
<dbReference type="Gene3D" id="3.90.226.10">
    <property type="entry name" value="2-enoyl-CoA Hydratase, Chain A, domain 1"/>
    <property type="match status" value="1"/>
</dbReference>
<proteinExistence type="predicted"/>
<organism evidence="2">
    <name type="scientific">Chlamydomonas leiostraca</name>
    <dbReference type="NCBI Taxonomy" id="1034604"/>
    <lineage>
        <taxon>Eukaryota</taxon>
        <taxon>Viridiplantae</taxon>
        <taxon>Chlorophyta</taxon>
        <taxon>core chlorophytes</taxon>
        <taxon>Chlorophyceae</taxon>
        <taxon>CS clade</taxon>
        <taxon>Chlamydomonadales</taxon>
        <taxon>Chlamydomonadaceae</taxon>
        <taxon>Chlamydomonas</taxon>
    </lineage>
</organism>
<feature type="compositionally biased region" description="Low complexity" evidence="1">
    <location>
        <begin position="272"/>
        <end position="289"/>
    </location>
</feature>
<dbReference type="CDD" id="cd06558">
    <property type="entry name" value="crotonase-like"/>
    <property type="match status" value="1"/>
</dbReference>
<reference evidence="2" key="1">
    <citation type="submission" date="2021-01" db="EMBL/GenBank/DDBJ databases">
        <authorList>
            <person name="Corre E."/>
            <person name="Pelletier E."/>
            <person name="Niang G."/>
            <person name="Scheremetjew M."/>
            <person name="Finn R."/>
            <person name="Kale V."/>
            <person name="Holt S."/>
            <person name="Cochrane G."/>
            <person name="Meng A."/>
            <person name="Brown T."/>
            <person name="Cohen L."/>
        </authorList>
    </citation>
    <scope>NUCLEOTIDE SEQUENCE</scope>
    <source>
        <strain evidence="2">SAG 11-49</strain>
    </source>
</reference>
<dbReference type="PANTHER" id="PTHR11941">
    <property type="entry name" value="ENOYL-COA HYDRATASE-RELATED"/>
    <property type="match status" value="1"/>
</dbReference>